<evidence type="ECO:0000313" key="2">
    <source>
        <dbReference type="Ensembl" id="ENSSSCP00030004534.1"/>
    </source>
</evidence>
<dbReference type="Pfam" id="PF08397">
    <property type="entry name" value="IMD"/>
    <property type="match status" value="1"/>
</dbReference>
<dbReference type="PANTHER" id="PTHR14206">
    <property type="entry name" value="BRAIN-SPECIFIC ANGIOGENESIS INHIBITOR 1-ASSOCIATED PROTEIN 2"/>
    <property type="match status" value="1"/>
</dbReference>
<dbReference type="PROSITE" id="PS51338">
    <property type="entry name" value="IMD"/>
    <property type="match status" value="1"/>
</dbReference>
<gene>
    <name evidence="2" type="primary">BAIAP2</name>
</gene>
<evidence type="ECO:0000313" key="3">
    <source>
        <dbReference type="Proteomes" id="UP000694570"/>
    </source>
</evidence>
<dbReference type="Ensembl" id="ENSSSCT00030010492.1">
    <property type="protein sequence ID" value="ENSSSCP00030004534.1"/>
    <property type="gene ID" value="ENSSSCG00030007711.1"/>
</dbReference>
<dbReference type="InterPro" id="IPR013606">
    <property type="entry name" value="I-BAR_dom"/>
</dbReference>
<reference evidence="2" key="1">
    <citation type="submission" date="2025-08" db="UniProtKB">
        <authorList>
            <consortium name="Ensembl"/>
        </authorList>
    </citation>
    <scope>IDENTIFICATION</scope>
</reference>
<protein>
    <submittedName>
        <fullName evidence="2">BAR/IMD domain containing adaptor protein 2</fullName>
    </submittedName>
</protein>
<dbReference type="InterPro" id="IPR027681">
    <property type="entry name" value="IRSp53/IRTKS/Pinkbar"/>
</dbReference>
<evidence type="ECO:0000259" key="1">
    <source>
        <dbReference type="PROSITE" id="PS51338"/>
    </source>
</evidence>
<dbReference type="AlphaFoldDB" id="A0A8D0VDY7"/>
<accession>A0A8D0VDY7</accession>
<dbReference type="PANTHER" id="PTHR14206:SF3">
    <property type="entry name" value="BRAIN-SPECIFIC ANGIOGENESIS INHIBITOR 1-ASSOCIATED PROTEIN 2"/>
    <property type="match status" value="1"/>
</dbReference>
<dbReference type="InterPro" id="IPR027267">
    <property type="entry name" value="AH/BAR_dom_sf"/>
</dbReference>
<name>A0A8D0VDY7_PIG</name>
<sequence>MWGCLSSQGGTWSLGVTAASPWAAALAQHEAEELRHRSRQRARGRISLVVPRFPPPAGVGSRPSGHVTRSSSYLALACVPVVCLVIKTLIWPSQRKSNFFSLRTGAVGTEARVRRTSSSRLLAYPSRGVYSQAVRGSHRSCCLVMDTIMEQFNPSLRNFIAMGKNYEKALAGVTYAAKGYFDALVKMGELASESQGSKELGKAPAQQRAPRSWGCHCPQADLGPPSCVSSFFGVQFSPSRKERLPQMSCPQGRGGCGVHGC</sequence>
<proteinExistence type="predicted"/>
<feature type="domain" description="IMD" evidence="1">
    <location>
        <begin position="147"/>
        <end position="201"/>
    </location>
</feature>
<organism evidence="2 3">
    <name type="scientific">Sus scrofa</name>
    <name type="common">Pig</name>
    <dbReference type="NCBI Taxonomy" id="9823"/>
    <lineage>
        <taxon>Eukaryota</taxon>
        <taxon>Metazoa</taxon>
        <taxon>Chordata</taxon>
        <taxon>Craniata</taxon>
        <taxon>Vertebrata</taxon>
        <taxon>Euteleostomi</taxon>
        <taxon>Mammalia</taxon>
        <taxon>Eutheria</taxon>
        <taxon>Laurasiatheria</taxon>
        <taxon>Artiodactyla</taxon>
        <taxon>Suina</taxon>
        <taxon>Suidae</taxon>
        <taxon>Sus</taxon>
    </lineage>
</organism>
<dbReference type="GO" id="GO:0007009">
    <property type="term" value="P:plasma membrane organization"/>
    <property type="evidence" value="ECO:0007669"/>
    <property type="project" value="InterPro"/>
</dbReference>
<dbReference type="SUPFAM" id="SSF103657">
    <property type="entry name" value="BAR/IMD domain-like"/>
    <property type="match status" value="1"/>
</dbReference>
<dbReference type="Proteomes" id="UP000694570">
    <property type="component" value="Unplaced"/>
</dbReference>
<dbReference type="Gene3D" id="1.20.1270.60">
    <property type="entry name" value="Arfaptin homology (AH) domain/BAR domain"/>
    <property type="match status" value="1"/>
</dbReference>